<evidence type="ECO:0000313" key="1">
    <source>
        <dbReference type="EMBL" id="SVD85646.1"/>
    </source>
</evidence>
<feature type="non-terminal residue" evidence="1">
    <location>
        <position position="1"/>
    </location>
</feature>
<name>A0A382YQS0_9ZZZZ</name>
<dbReference type="AlphaFoldDB" id="A0A382YQS0"/>
<protein>
    <submittedName>
        <fullName evidence="1">Uncharacterized protein</fullName>
    </submittedName>
</protein>
<gene>
    <name evidence="1" type="ORF">METZ01_LOCUS438500</name>
</gene>
<dbReference type="EMBL" id="UINC01177814">
    <property type="protein sequence ID" value="SVD85646.1"/>
    <property type="molecule type" value="Genomic_DNA"/>
</dbReference>
<organism evidence="1">
    <name type="scientific">marine metagenome</name>
    <dbReference type="NCBI Taxonomy" id="408172"/>
    <lineage>
        <taxon>unclassified sequences</taxon>
        <taxon>metagenomes</taxon>
        <taxon>ecological metagenomes</taxon>
    </lineage>
</organism>
<reference evidence="1" key="1">
    <citation type="submission" date="2018-05" db="EMBL/GenBank/DDBJ databases">
        <authorList>
            <person name="Lanie J.A."/>
            <person name="Ng W.-L."/>
            <person name="Kazmierczak K.M."/>
            <person name="Andrzejewski T.M."/>
            <person name="Davidsen T.M."/>
            <person name="Wayne K.J."/>
            <person name="Tettelin H."/>
            <person name="Glass J.I."/>
            <person name="Rusch D."/>
            <person name="Podicherti R."/>
            <person name="Tsui H.-C.T."/>
            <person name="Winkler M.E."/>
        </authorList>
    </citation>
    <scope>NUCLEOTIDE SEQUENCE</scope>
</reference>
<proteinExistence type="predicted"/>
<accession>A0A382YQS0</accession>
<sequence>SIDFWVHAPAVSYKPKIYSDSFHLSYNYIVPGTDAEYYEFLEGFKKSKELNKSSDTHEIYKTVSGENPDTWIWVYPISNMEELSGSTQLIAGGGSMAAALGEKEAERLNKIYKKVVKSRMREIIKFRPDLSTPPKE</sequence>